<evidence type="ECO:0000313" key="3">
    <source>
        <dbReference type="Proteomes" id="UP000759443"/>
    </source>
</evidence>
<evidence type="ECO:0000256" key="1">
    <source>
        <dbReference type="SAM" id="MobiDB-lite"/>
    </source>
</evidence>
<protein>
    <recommendedName>
        <fullName evidence="4">DUF930 domain-containing protein</fullName>
    </recommendedName>
</protein>
<evidence type="ECO:0000313" key="2">
    <source>
        <dbReference type="EMBL" id="MBP1850564.1"/>
    </source>
</evidence>
<feature type="region of interest" description="Disordered" evidence="1">
    <location>
        <begin position="55"/>
        <end position="110"/>
    </location>
</feature>
<dbReference type="EMBL" id="JAGGJU010000005">
    <property type="protein sequence ID" value="MBP1850564.1"/>
    <property type="molecule type" value="Genomic_DNA"/>
</dbReference>
<name>A0ABS4DY49_9HYPH</name>
<accession>A0ABS4DY49</accession>
<sequence>MAALTQVSGGWSFRHCTAIAATLHLVLALALLPLALSHPLPLPQDDAVRVELVAPPPPARKLDGRLEPEPMAAPQPHADPARSAPSPPQPDIKPKGQDTPAAPAPSRDGLTPARTLYAAKILLDPRSAPALKDLETIDVDEQVVQVCNLEAMEQIERQDPSLKPDFVLAYARDDMRQHGLDITADGAAFHSKDGWYGLRYRCKAKADHRGVSDFAFAVEEAVPEAQWADLNLPSAISSGE</sequence>
<dbReference type="Pfam" id="PF06059">
    <property type="entry name" value="DUF930"/>
    <property type="match status" value="1"/>
</dbReference>
<keyword evidence="3" id="KW-1185">Reference proteome</keyword>
<reference evidence="2 3" key="1">
    <citation type="submission" date="2021-03" db="EMBL/GenBank/DDBJ databases">
        <title>Genomic Encyclopedia of Type Strains, Phase IV (KMG-IV): sequencing the most valuable type-strain genomes for metagenomic binning, comparative biology and taxonomic classification.</title>
        <authorList>
            <person name="Goeker M."/>
        </authorList>
    </citation>
    <scope>NUCLEOTIDE SEQUENCE [LARGE SCALE GENOMIC DNA]</scope>
    <source>
        <strain evidence="2 3">DSM 21600</strain>
    </source>
</reference>
<dbReference type="RefSeq" id="WP_209944431.1">
    <property type="nucleotide sequence ID" value="NZ_JAGGJU010000005.1"/>
</dbReference>
<organism evidence="2 3">
    <name type="scientific">Rhizobium halophytocola</name>
    <dbReference type="NCBI Taxonomy" id="735519"/>
    <lineage>
        <taxon>Bacteria</taxon>
        <taxon>Pseudomonadati</taxon>
        <taxon>Pseudomonadota</taxon>
        <taxon>Alphaproteobacteria</taxon>
        <taxon>Hyphomicrobiales</taxon>
        <taxon>Rhizobiaceae</taxon>
        <taxon>Rhizobium/Agrobacterium group</taxon>
        <taxon>Rhizobium</taxon>
    </lineage>
</organism>
<comment type="caution">
    <text evidence="2">The sequence shown here is derived from an EMBL/GenBank/DDBJ whole genome shotgun (WGS) entry which is preliminary data.</text>
</comment>
<gene>
    <name evidence="2" type="ORF">J2Z17_002001</name>
</gene>
<dbReference type="InterPro" id="IPR009273">
    <property type="entry name" value="DUF930"/>
</dbReference>
<proteinExistence type="predicted"/>
<evidence type="ECO:0008006" key="4">
    <source>
        <dbReference type="Google" id="ProtNLM"/>
    </source>
</evidence>
<dbReference type="Proteomes" id="UP000759443">
    <property type="component" value="Unassembled WGS sequence"/>
</dbReference>